<gene>
    <name evidence="1" type="ORF">LCGC14_0676740</name>
</gene>
<evidence type="ECO:0000313" key="1">
    <source>
        <dbReference type="EMBL" id="KKN46055.1"/>
    </source>
</evidence>
<protein>
    <submittedName>
        <fullName evidence="1">Uncharacterized protein</fullName>
    </submittedName>
</protein>
<dbReference type="AlphaFoldDB" id="A0A0F9QPC8"/>
<name>A0A0F9QPC8_9ZZZZ</name>
<dbReference type="EMBL" id="LAZR01001352">
    <property type="protein sequence ID" value="KKN46055.1"/>
    <property type="molecule type" value="Genomic_DNA"/>
</dbReference>
<sequence length="71" mass="7611">MCMKKGVPARPARGLCNERHGTLNWTITSATTTSATTTSANTYWTTTTANDTGTTGGFRWASPTNRVTTLL</sequence>
<comment type="caution">
    <text evidence="1">The sequence shown here is derived from an EMBL/GenBank/DDBJ whole genome shotgun (WGS) entry which is preliminary data.</text>
</comment>
<reference evidence="1" key="1">
    <citation type="journal article" date="2015" name="Nature">
        <title>Complex archaea that bridge the gap between prokaryotes and eukaryotes.</title>
        <authorList>
            <person name="Spang A."/>
            <person name="Saw J.H."/>
            <person name="Jorgensen S.L."/>
            <person name="Zaremba-Niedzwiedzka K."/>
            <person name="Martijn J."/>
            <person name="Lind A.E."/>
            <person name="van Eijk R."/>
            <person name="Schleper C."/>
            <person name="Guy L."/>
            <person name="Ettema T.J."/>
        </authorList>
    </citation>
    <scope>NUCLEOTIDE SEQUENCE</scope>
</reference>
<accession>A0A0F9QPC8</accession>
<organism evidence="1">
    <name type="scientific">marine sediment metagenome</name>
    <dbReference type="NCBI Taxonomy" id="412755"/>
    <lineage>
        <taxon>unclassified sequences</taxon>
        <taxon>metagenomes</taxon>
        <taxon>ecological metagenomes</taxon>
    </lineage>
</organism>
<proteinExistence type="predicted"/>